<evidence type="ECO:0000259" key="16">
    <source>
        <dbReference type="PROSITE" id="PS50089"/>
    </source>
</evidence>
<dbReference type="GO" id="GO:0005737">
    <property type="term" value="C:cytoplasm"/>
    <property type="evidence" value="ECO:0007669"/>
    <property type="project" value="UniProtKB-ARBA"/>
</dbReference>
<dbReference type="InterPro" id="IPR001841">
    <property type="entry name" value="Znf_RING"/>
</dbReference>
<organism evidence="18 19">
    <name type="scientific">Phellinidium pouzarii</name>
    <dbReference type="NCBI Taxonomy" id="167371"/>
    <lineage>
        <taxon>Eukaryota</taxon>
        <taxon>Fungi</taxon>
        <taxon>Dikarya</taxon>
        <taxon>Basidiomycota</taxon>
        <taxon>Agaricomycotina</taxon>
        <taxon>Agaricomycetes</taxon>
        <taxon>Hymenochaetales</taxon>
        <taxon>Hymenochaetaceae</taxon>
        <taxon>Phellinidium</taxon>
    </lineage>
</organism>
<dbReference type="InterPro" id="IPR002867">
    <property type="entry name" value="IBR_dom"/>
</dbReference>
<dbReference type="GO" id="GO:0061630">
    <property type="term" value="F:ubiquitin protein ligase activity"/>
    <property type="evidence" value="ECO:0007669"/>
    <property type="project" value="UniProtKB-EC"/>
</dbReference>
<keyword evidence="12" id="KW-1133">Transmembrane helix</keyword>
<sequence>MNDDNDDLREEELQVLQSIYPDCILEHSLNYVRFEVPVELGTPRNVCVIISSSRTASSSATSLLKLVHLPPILLNVQLPKGYPKACPPTIQSIHATHSWLPCEAQLAQVLLGSWINGEGALCNWVELIRSGDFIDLLQLVDESGVIRLEHIGPHPLLTQILLEHDAAATSNEFAQTSFSCSICFDSLKGARCIQLSCSHVFCRSCLQDYWGSCIAEGSVERVGCADPVCVKEARAASEEEVRRVVSDKETIRWKWLKTKKEIEKDPTTVHCPIPTCQAPVPKLVSDADASQSSGWDRLRTCSACSFSFCSFCRHTWHGPISECPKSVTHSLVMEYLDLPERSPERLALERKFGKGVFLKLVKQYEEDESTKDWLSNSTTACPGCHIHVEKSLGCNHMMCAKCQQHFCYRCGAKLIASDPYAHFSAAGSDCHGKLFDAEDDWQPIEGFDLL</sequence>
<comment type="catalytic activity">
    <reaction evidence="1">
        <text>[E2 ubiquitin-conjugating enzyme]-S-ubiquitinyl-L-cysteine + [acceptor protein]-L-lysine = [E2 ubiquitin-conjugating enzyme]-L-cysteine + [acceptor protein]-N(6)-ubiquitinyl-L-lysine.</text>
        <dbReference type="EC" id="2.3.2.31"/>
    </reaction>
</comment>
<proteinExistence type="inferred from homology"/>
<keyword evidence="9 15" id="KW-0863">Zinc-finger</keyword>
<keyword evidence="19" id="KW-1185">Reference proteome</keyword>
<dbReference type="CDD" id="cd23134">
    <property type="entry name" value="RING-HC_ITT1-like"/>
    <property type="match status" value="1"/>
</dbReference>
<name>A0A4S4LHZ1_9AGAM</name>
<gene>
    <name evidence="18" type="ORF">EW145_g683</name>
</gene>
<dbReference type="InterPro" id="IPR016135">
    <property type="entry name" value="UBQ-conjugating_enzyme/RWD"/>
</dbReference>
<dbReference type="EMBL" id="SGPK01000015">
    <property type="protein sequence ID" value="THH11365.1"/>
    <property type="molecule type" value="Genomic_DNA"/>
</dbReference>
<dbReference type="Proteomes" id="UP000308199">
    <property type="component" value="Unassembled WGS sequence"/>
</dbReference>
<evidence type="ECO:0000256" key="13">
    <source>
        <dbReference type="ARBA" id="ARBA00023136"/>
    </source>
</evidence>
<keyword evidence="7" id="KW-0479">Metal-binding</keyword>
<evidence type="ECO:0000256" key="8">
    <source>
        <dbReference type="ARBA" id="ARBA00022737"/>
    </source>
</evidence>
<evidence type="ECO:0000256" key="7">
    <source>
        <dbReference type="ARBA" id="ARBA00022723"/>
    </source>
</evidence>
<dbReference type="SUPFAM" id="SSF54495">
    <property type="entry name" value="UBC-like"/>
    <property type="match status" value="1"/>
</dbReference>
<dbReference type="SMART" id="SM00647">
    <property type="entry name" value="IBR"/>
    <property type="match status" value="2"/>
</dbReference>
<dbReference type="OrthoDB" id="1431934at2759"/>
<evidence type="ECO:0000313" key="18">
    <source>
        <dbReference type="EMBL" id="THH11365.1"/>
    </source>
</evidence>
<dbReference type="Gene3D" id="3.30.40.10">
    <property type="entry name" value="Zinc/RING finger domain, C3HC4 (zinc finger)"/>
    <property type="match status" value="1"/>
</dbReference>
<feature type="domain" description="RING-type" evidence="17">
    <location>
        <begin position="176"/>
        <end position="434"/>
    </location>
</feature>
<dbReference type="Pfam" id="PF01485">
    <property type="entry name" value="IBR"/>
    <property type="match status" value="1"/>
</dbReference>
<dbReference type="Gene3D" id="1.20.120.1750">
    <property type="match status" value="1"/>
</dbReference>
<comment type="caution">
    <text evidence="18">The sequence shown here is derived from an EMBL/GenBank/DDBJ whole genome shotgun (WGS) entry which is preliminary data.</text>
</comment>
<dbReference type="CDD" id="cd23820">
    <property type="entry name" value="RWD_RNF14"/>
    <property type="match status" value="1"/>
</dbReference>
<dbReference type="GO" id="GO:0031090">
    <property type="term" value="C:organelle membrane"/>
    <property type="evidence" value="ECO:0007669"/>
    <property type="project" value="UniProtKB-ARBA"/>
</dbReference>
<comment type="subcellular location">
    <subcellularLocation>
        <location evidence="2">Membrane</location>
        <topology evidence="2">Single-pass membrane protein</topology>
    </subcellularLocation>
</comment>
<keyword evidence="13" id="KW-0472">Membrane</keyword>
<evidence type="ECO:0000256" key="6">
    <source>
        <dbReference type="ARBA" id="ARBA00022692"/>
    </source>
</evidence>
<dbReference type="InterPro" id="IPR013083">
    <property type="entry name" value="Znf_RING/FYVE/PHD"/>
</dbReference>
<evidence type="ECO:0000259" key="17">
    <source>
        <dbReference type="PROSITE" id="PS51873"/>
    </source>
</evidence>
<dbReference type="SMART" id="SM00591">
    <property type="entry name" value="RWD"/>
    <property type="match status" value="1"/>
</dbReference>
<dbReference type="Pfam" id="PF05773">
    <property type="entry name" value="RWD"/>
    <property type="match status" value="1"/>
</dbReference>
<dbReference type="GO" id="GO:0016567">
    <property type="term" value="P:protein ubiquitination"/>
    <property type="evidence" value="ECO:0007669"/>
    <property type="project" value="InterPro"/>
</dbReference>
<evidence type="ECO:0000256" key="12">
    <source>
        <dbReference type="ARBA" id="ARBA00022989"/>
    </source>
</evidence>
<evidence type="ECO:0000256" key="11">
    <source>
        <dbReference type="ARBA" id="ARBA00022833"/>
    </source>
</evidence>
<dbReference type="PANTHER" id="PTHR11685">
    <property type="entry name" value="RBR FAMILY RING FINGER AND IBR DOMAIN-CONTAINING"/>
    <property type="match status" value="1"/>
</dbReference>
<dbReference type="InterPro" id="IPR031127">
    <property type="entry name" value="E3_UB_ligase_RBR"/>
</dbReference>
<dbReference type="PROSITE" id="PS50089">
    <property type="entry name" value="ZF_RING_2"/>
    <property type="match status" value="1"/>
</dbReference>
<evidence type="ECO:0000256" key="10">
    <source>
        <dbReference type="ARBA" id="ARBA00022786"/>
    </source>
</evidence>
<dbReference type="AlphaFoldDB" id="A0A4S4LHZ1"/>
<evidence type="ECO:0000256" key="1">
    <source>
        <dbReference type="ARBA" id="ARBA00001798"/>
    </source>
</evidence>
<evidence type="ECO:0000256" key="14">
    <source>
        <dbReference type="ARBA" id="ARBA00044508"/>
    </source>
</evidence>
<dbReference type="PROSITE" id="PS51873">
    <property type="entry name" value="TRIAD"/>
    <property type="match status" value="1"/>
</dbReference>
<keyword evidence="6" id="KW-0812">Transmembrane</keyword>
<dbReference type="InterPro" id="IPR006575">
    <property type="entry name" value="RWD_dom"/>
</dbReference>
<dbReference type="SUPFAM" id="SSF57850">
    <property type="entry name" value="RING/U-box"/>
    <property type="match status" value="3"/>
</dbReference>
<dbReference type="EC" id="2.3.2.31" evidence="4"/>
<keyword evidence="5" id="KW-0808">Transferase</keyword>
<keyword evidence="11" id="KW-0862">Zinc</keyword>
<evidence type="ECO:0000256" key="4">
    <source>
        <dbReference type="ARBA" id="ARBA00012251"/>
    </source>
</evidence>
<evidence type="ECO:0000256" key="5">
    <source>
        <dbReference type="ARBA" id="ARBA00022679"/>
    </source>
</evidence>
<evidence type="ECO:0000256" key="15">
    <source>
        <dbReference type="PROSITE-ProRule" id="PRU00175"/>
    </source>
</evidence>
<dbReference type="CDD" id="cd20341">
    <property type="entry name" value="BRcat_RBR_RNF14"/>
    <property type="match status" value="1"/>
</dbReference>
<evidence type="ECO:0000256" key="9">
    <source>
        <dbReference type="ARBA" id="ARBA00022771"/>
    </source>
</evidence>
<protein>
    <recommendedName>
        <fullName evidence="4">RBR-type E3 ubiquitin transferase</fullName>
        <ecNumber evidence="4">2.3.2.31</ecNumber>
    </recommendedName>
</protein>
<dbReference type="CDD" id="cd20354">
    <property type="entry name" value="Rcat_RBR_RNF14"/>
    <property type="match status" value="1"/>
</dbReference>
<evidence type="ECO:0000256" key="3">
    <source>
        <dbReference type="ARBA" id="ARBA00004906"/>
    </source>
</evidence>
<comment type="similarity">
    <text evidence="14">Belongs to the RBR family. RNF14 subfamily.</text>
</comment>
<dbReference type="InterPro" id="IPR047548">
    <property type="entry name" value="Rcat_RBR_RNF14"/>
</dbReference>
<dbReference type="Gene3D" id="3.10.110.10">
    <property type="entry name" value="Ubiquitin Conjugating Enzyme"/>
    <property type="match status" value="1"/>
</dbReference>
<evidence type="ECO:0000313" key="19">
    <source>
        <dbReference type="Proteomes" id="UP000308199"/>
    </source>
</evidence>
<dbReference type="Pfam" id="PF22191">
    <property type="entry name" value="IBR_1"/>
    <property type="match status" value="1"/>
</dbReference>
<dbReference type="InterPro" id="IPR044066">
    <property type="entry name" value="TRIAD_supradom"/>
</dbReference>
<dbReference type="GO" id="GO:0008270">
    <property type="term" value="F:zinc ion binding"/>
    <property type="evidence" value="ECO:0007669"/>
    <property type="project" value="UniProtKB-KW"/>
</dbReference>
<reference evidence="18 19" key="1">
    <citation type="submission" date="2019-02" db="EMBL/GenBank/DDBJ databases">
        <title>Genome sequencing of the rare red list fungi Phellinidium pouzarii.</title>
        <authorList>
            <person name="Buettner E."/>
            <person name="Kellner H."/>
        </authorList>
    </citation>
    <scope>NUCLEOTIDE SEQUENCE [LARGE SCALE GENOMIC DNA]</scope>
    <source>
        <strain evidence="18 19">DSM 108285</strain>
    </source>
</reference>
<feature type="domain" description="RING-type" evidence="16">
    <location>
        <begin position="180"/>
        <end position="213"/>
    </location>
</feature>
<dbReference type="PROSITE" id="PS00518">
    <property type="entry name" value="ZF_RING_1"/>
    <property type="match status" value="1"/>
</dbReference>
<dbReference type="InterPro" id="IPR017907">
    <property type="entry name" value="Znf_RING_CS"/>
</dbReference>
<dbReference type="FunFam" id="3.30.40.10:FF:000051">
    <property type="entry name" value="RBR-type E3 ubiquitin transferase"/>
    <property type="match status" value="1"/>
</dbReference>
<keyword evidence="8" id="KW-0677">Repeat</keyword>
<comment type="pathway">
    <text evidence="3">Protein modification; protein ubiquitination.</text>
</comment>
<evidence type="ECO:0000256" key="2">
    <source>
        <dbReference type="ARBA" id="ARBA00004167"/>
    </source>
</evidence>
<accession>A0A4S4LHZ1</accession>
<keyword evidence="10" id="KW-0833">Ubl conjugation pathway</keyword>